<dbReference type="Proteomes" id="UP000440004">
    <property type="component" value="Unassembled WGS sequence"/>
</dbReference>
<dbReference type="EMBL" id="WHNX01000047">
    <property type="protein sequence ID" value="MPW27197.1"/>
    <property type="molecule type" value="Genomic_DNA"/>
</dbReference>
<gene>
    <name evidence="1" type="ORF">GC105_15605</name>
</gene>
<dbReference type="Pfam" id="PF04463">
    <property type="entry name" value="2-thiour_desulf"/>
    <property type="match status" value="1"/>
</dbReference>
<dbReference type="InterPro" id="IPR007553">
    <property type="entry name" value="2-thiour_desulf"/>
</dbReference>
<organism evidence="1 2">
    <name type="scientific">Alkalibaculum sporogenes</name>
    <dbReference type="NCBI Taxonomy" id="2655001"/>
    <lineage>
        <taxon>Bacteria</taxon>
        <taxon>Bacillati</taxon>
        <taxon>Bacillota</taxon>
        <taxon>Clostridia</taxon>
        <taxon>Eubacteriales</taxon>
        <taxon>Eubacteriaceae</taxon>
        <taxon>Alkalibaculum</taxon>
    </lineage>
</organism>
<protein>
    <submittedName>
        <fullName evidence="1">DUF523 domain-containing protein</fullName>
    </submittedName>
</protein>
<evidence type="ECO:0000313" key="1">
    <source>
        <dbReference type="EMBL" id="MPW27197.1"/>
    </source>
</evidence>
<name>A0A6A7KDF9_9FIRM</name>
<evidence type="ECO:0000313" key="2">
    <source>
        <dbReference type="Proteomes" id="UP000440004"/>
    </source>
</evidence>
<proteinExistence type="predicted"/>
<reference evidence="1 2" key="1">
    <citation type="submission" date="2019-10" db="EMBL/GenBank/DDBJ databases">
        <title>Alkalibaculum tamaniensis sp.nov., a new alkaliphilic acetogen, isolated on methoxylated aromatics from a mud volcano.</title>
        <authorList>
            <person name="Khomyakova M.A."/>
            <person name="Merkel A.Y."/>
            <person name="Bonch-Osmolovskaya E.A."/>
            <person name="Slobodkin A.I."/>
        </authorList>
    </citation>
    <scope>NUCLEOTIDE SEQUENCE [LARGE SCALE GENOMIC DNA]</scope>
    <source>
        <strain evidence="1 2">M08DMB</strain>
    </source>
</reference>
<dbReference type="PANTHER" id="PTHR30087">
    <property type="entry name" value="INNER MEMBRANE PROTEIN"/>
    <property type="match status" value="1"/>
</dbReference>
<dbReference type="RefSeq" id="WP_152806679.1">
    <property type="nucleotide sequence ID" value="NZ_WHNX01000047.1"/>
</dbReference>
<keyword evidence="2" id="KW-1185">Reference proteome</keyword>
<sequence length="143" mass="15543">MKSNKIIVSACLAGCNCRYNGKNSKVKEIEELVNKGKAITVCPEVLGGLQIPRKPCEIQENIKSFCIVNEKGEDLTKAFLKGAQKTLELAQKTDPPEIILKSKSPSCGYGQVYDGTFTGTLRKGNGVTAEILYQNGFNIISVD</sequence>
<comment type="caution">
    <text evidence="1">The sequence shown here is derived from an EMBL/GenBank/DDBJ whole genome shotgun (WGS) entry which is preliminary data.</text>
</comment>
<accession>A0A6A7KDF9</accession>
<dbReference type="PANTHER" id="PTHR30087:SF1">
    <property type="entry name" value="HYPOTHETICAL CYTOSOLIC PROTEIN"/>
    <property type="match status" value="1"/>
</dbReference>
<dbReference type="AlphaFoldDB" id="A0A6A7KDF9"/>